<dbReference type="EMBL" id="HBGB01053602">
    <property type="protein sequence ID" value="CAD9076291.1"/>
    <property type="molecule type" value="Transcribed_RNA"/>
</dbReference>
<feature type="transmembrane region" description="Helical" evidence="2">
    <location>
        <begin position="121"/>
        <end position="144"/>
    </location>
</feature>
<accession>A0A7S1KJZ8</accession>
<evidence type="ECO:0000313" key="3">
    <source>
        <dbReference type="EMBL" id="CAD9076291.1"/>
    </source>
</evidence>
<name>A0A7S1KJZ8_9ALVE</name>
<sequence>MAYSGQPTPLPAPVVTYGGPEGRTPDQPGGAHAYDPRDLEWQGRWSDGVFNCGSDGSSCFWGTVGLIINPIFAYFKAWPLDETKILHWSTGFTLFFTLWSLQFVIPIVQQALSFIPNISPIAGWMFTVLSVVFAIALLVLNLHYRTKLRAYYKIEPLDCAQDCCCVFWCGPCTFCQEYRHVMRAHGFKDDMPPITPGGPLQTLPGAGMVLVPGQVQPMAVPPGTVLGQPIQPPVVTPAEPAGQQTIIIQPEAEQQGPPGY</sequence>
<feature type="transmembrane region" description="Helical" evidence="2">
    <location>
        <begin position="60"/>
        <end position="78"/>
    </location>
</feature>
<dbReference type="InterPro" id="IPR006461">
    <property type="entry name" value="PLAC_motif_containing"/>
</dbReference>
<evidence type="ECO:0000256" key="2">
    <source>
        <dbReference type="SAM" id="Phobius"/>
    </source>
</evidence>
<dbReference type="AlphaFoldDB" id="A0A7S1KJZ8"/>
<dbReference type="Pfam" id="PF04749">
    <property type="entry name" value="PLAC8"/>
    <property type="match status" value="1"/>
</dbReference>
<reference evidence="3" key="1">
    <citation type="submission" date="2021-01" db="EMBL/GenBank/DDBJ databases">
        <authorList>
            <person name="Corre E."/>
            <person name="Pelletier E."/>
            <person name="Niang G."/>
            <person name="Scheremetjew M."/>
            <person name="Finn R."/>
            <person name="Kale V."/>
            <person name="Holt S."/>
            <person name="Cochrane G."/>
            <person name="Meng A."/>
            <person name="Brown T."/>
            <person name="Cohen L."/>
        </authorList>
    </citation>
    <scope>NUCLEOTIDE SEQUENCE</scope>
    <source>
        <strain evidence="3">CCMP3346</strain>
    </source>
</reference>
<evidence type="ECO:0000256" key="1">
    <source>
        <dbReference type="SAM" id="MobiDB-lite"/>
    </source>
</evidence>
<protein>
    <submittedName>
        <fullName evidence="3">Uncharacterized protein</fullName>
    </submittedName>
</protein>
<feature type="transmembrane region" description="Helical" evidence="2">
    <location>
        <begin position="85"/>
        <end position="109"/>
    </location>
</feature>
<keyword evidence="2" id="KW-0812">Transmembrane</keyword>
<gene>
    <name evidence="3" type="ORF">VBRA1451_LOCUS31379</name>
</gene>
<keyword evidence="2" id="KW-1133">Transmembrane helix</keyword>
<organism evidence="3">
    <name type="scientific">Vitrella brassicaformis</name>
    <dbReference type="NCBI Taxonomy" id="1169539"/>
    <lineage>
        <taxon>Eukaryota</taxon>
        <taxon>Sar</taxon>
        <taxon>Alveolata</taxon>
        <taxon>Colpodellida</taxon>
        <taxon>Vitrellaceae</taxon>
        <taxon>Vitrella</taxon>
    </lineage>
</organism>
<feature type="region of interest" description="Disordered" evidence="1">
    <location>
        <begin position="1"/>
        <end position="33"/>
    </location>
</feature>
<keyword evidence="2" id="KW-0472">Membrane</keyword>
<proteinExistence type="predicted"/>
<dbReference type="PANTHER" id="PTHR15907">
    <property type="entry name" value="DUF614 FAMILY PROTEIN-RELATED"/>
    <property type="match status" value="1"/>
</dbReference>